<dbReference type="PROSITE" id="PS50850">
    <property type="entry name" value="MFS"/>
    <property type="match status" value="1"/>
</dbReference>
<feature type="transmembrane region" description="Helical" evidence="7">
    <location>
        <begin position="324"/>
        <end position="348"/>
    </location>
</feature>
<dbReference type="Gene3D" id="1.20.1250.20">
    <property type="entry name" value="MFS general substrate transporter like domains"/>
    <property type="match status" value="1"/>
</dbReference>
<reference evidence="9 10" key="1">
    <citation type="submission" date="2023-10" db="EMBL/GenBank/DDBJ databases">
        <title>Veillonella sp. nov., isolated from a pig farm feces dump.</title>
        <authorList>
            <person name="Chang Y.-H."/>
        </authorList>
    </citation>
    <scope>NUCLEOTIDE SEQUENCE [LARGE SCALE GENOMIC DNA]</scope>
    <source>
        <strain evidence="9 10">YH-vei2233</strain>
    </source>
</reference>
<accession>A0ABU3Z8R9</accession>
<evidence type="ECO:0000256" key="3">
    <source>
        <dbReference type="ARBA" id="ARBA00022692"/>
    </source>
</evidence>
<feature type="transmembrane region" description="Helical" evidence="7">
    <location>
        <begin position="292"/>
        <end position="312"/>
    </location>
</feature>
<keyword evidence="4 7" id="KW-1133">Transmembrane helix</keyword>
<evidence type="ECO:0000259" key="8">
    <source>
        <dbReference type="PROSITE" id="PS50850"/>
    </source>
</evidence>
<dbReference type="PANTHER" id="PTHR23511">
    <property type="entry name" value="SYNAPTIC VESICLE GLYCOPROTEIN 2"/>
    <property type="match status" value="1"/>
</dbReference>
<protein>
    <submittedName>
        <fullName evidence="9">MFS transporter</fullName>
    </submittedName>
</protein>
<name>A0ABU3Z8R9_9FIRM</name>
<dbReference type="PROSITE" id="PS00217">
    <property type="entry name" value="SUGAR_TRANSPORT_2"/>
    <property type="match status" value="1"/>
</dbReference>
<comment type="caution">
    <text evidence="9">The sequence shown here is derived from an EMBL/GenBank/DDBJ whole genome shotgun (WGS) entry which is preliminary data.</text>
</comment>
<feature type="transmembrane region" description="Helical" evidence="7">
    <location>
        <begin position="79"/>
        <end position="99"/>
    </location>
</feature>
<dbReference type="CDD" id="cd17316">
    <property type="entry name" value="MFS_SV2_like"/>
    <property type="match status" value="1"/>
</dbReference>
<dbReference type="EMBL" id="JAWJZB010000006">
    <property type="protein sequence ID" value="MDV5088318.1"/>
    <property type="molecule type" value="Genomic_DNA"/>
</dbReference>
<feature type="transmembrane region" description="Helical" evidence="7">
    <location>
        <begin position="111"/>
        <end position="130"/>
    </location>
</feature>
<keyword evidence="10" id="KW-1185">Reference proteome</keyword>
<feature type="region of interest" description="Disordered" evidence="6">
    <location>
        <begin position="1"/>
        <end position="22"/>
    </location>
</feature>
<comment type="subcellular location">
    <subcellularLocation>
        <location evidence="1">Cell membrane</location>
        <topology evidence="1">Multi-pass membrane protein</topology>
    </subcellularLocation>
</comment>
<keyword evidence="3 7" id="KW-0812">Transmembrane</keyword>
<evidence type="ECO:0000256" key="7">
    <source>
        <dbReference type="SAM" id="Phobius"/>
    </source>
</evidence>
<dbReference type="PANTHER" id="PTHR23511:SF5">
    <property type="entry name" value="MAJOR FACILITATOR-TYPE TRANSPORTER HXNZ-RELATED"/>
    <property type="match status" value="1"/>
</dbReference>
<evidence type="ECO:0000256" key="2">
    <source>
        <dbReference type="ARBA" id="ARBA00022448"/>
    </source>
</evidence>
<evidence type="ECO:0000256" key="1">
    <source>
        <dbReference type="ARBA" id="ARBA00004651"/>
    </source>
</evidence>
<evidence type="ECO:0000256" key="4">
    <source>
        <dbReference type="ARBA" id="ARBA00022989"/>
    </source>
</evidence>
<organism evidence="9 10">
    <name type="scientific">Veillonella absiana</name>
    <dbReference type="NCBI Taxonomy" id="3079305"/>
    <lineage>
        <taxon>Bacteria</taxon>
        <taxon>Bacillati</taxon>
        <taxon>Bacillota</taxon>
        <taxon>Negativicutes</taxon>
        <taxon>Veillonellales</taxon>
        <taxon>Veillonellaceae</taxon>
        <taxon>Veillonella</taxon>
    </lineage>
</organism>
<keyword evidence="2" id="KW-0813">Transport</keyword>
<proteinExistence type="predicted"/>
<dbReference type="SUPFAM" id="SSF103473">
    <property type="entry name" value="MFS general substrate transporter"/>
    <property type="match status" value="1"/>
</dbReference>
<dbReference type="Pfam" id="PF00083">
    <property type="entry name" value="Sugar_tr"/>
    <property type="match status" value="1"/>
</dbReference>
<feature type="transmembrane region" description="Helical" evidence="7">
    <location>
        <begin position="414"/>
        <end position="437"/>
    </location>
</feature>
<feature type="transmembrane region" description="Helical" evidence="7">
    <location>
        <begin position="357"/>
        <end position="374"/>
    </location>
</feature>
<feature type="transmembrane region" description="Helical" evidence="7">
    <location>
        <begin position="136"/>
        <end position="157"/>
    </location>
</feature>
<feature type="transmembrane region" description="Helical" evidence="7">
    <location>
        <begin position="443"/>
        <end position="464"/>
    </location>
</feature>
<dbReference type="PROSITE" id="PS00216">
    <property type="entry name" value="SUGAR_TRANSPORT_1"/>
    <property type="match status" value="2"/>
</dbReference>
<keyword evidence="5 7" id="KW-0472">Membrane</keyword>
<dbReference type="InterPro" id="IPR005828">
    <property type="entry name" value="MFS_sugar_transport-like"/>
</dbReference>
<dbReference type="InterPro" id="IPR005829">
    <property type="entry name" value="Sugar_transporter_CS"/>
</dbReference>
<feature type="transmembrane region" description="Helical" evidence="7">
    <location>
        <begin position="169"/>
        <end position="193"/>
    </location>
</feature>
<gene>
    <name evidence="9" type="ORF">RVY80_05580</name>
</gene>
<dbReference type="Proteomes" id="UP001272515">
    <property type="component" value="Unassembled WGS sequence"/>
</dbReference>
<evidence type="ECO:0000256" key="5">
    <source>
        <dbReference type="ARBA" id="ARBA00023136"/>
    </source>
</evidence>
<sequence>MTESTVNEPSINEPSINEPSTNKLGTTMNSGVLGHLPFGVWHVKFLLIMAVAWAFDAMDTGIIAFVLPKLMKVWSLSPGQIGIIGSMGLVGMAIGAVLAGTLADKFGRKRVMIGMMVVYGLASLGCAESTSFEMLLLFRIIVGFGLGGQLPVAVTLISEYAPISHRGRMIVWVESSWAVGWLVAAIMAYFVIPDYGWEPAFYVGALPVLWAIVVAFTIPESAQYLEKQGNYDAARNIVGHIVHDAGTAGTVAVEAAKSAVVAINSDASDTTKSVKAFTVATLFSKPYLQRTLCLWIVWFGLVFSYYGIFMWLPTLLVKSGHTMIQSFSFVLWMTIAQIPGYAVAAYLIDCIGRKKTLSSFLLLCAVSAYFFGHATSSTEILVYGCAMSFFNLGAWGCIYTYTPEMYPTEGRATGSGWAAACGRCGGIVAPLVVGALFTGPDQFALIFGIFTGVLVIISLTLWFLGVETMNKELDYI</sequence>
<dbReference type="InterPro" id="IPR020846">
    <property type="entry name" value="MFS_dom"/>
</dbReference>
<dbReference type="InterPro" id="IPR036259">
    <property type="entry name" value="MFS_trans_sf"/>
</dbReference>
<feature type="transmembrane region" description="Helical" evidence="7">
    <location>
        <begin position="199"/>
        <end position="218"/>
    </location>
</feature>
<evidence type="ECO:0000313" key="10">
    <source>
        <dbReference type="Proteomes" id="UP001272515"/>
    </source>
</evidence>
<dbReference type="RefSeq" id="WP_317329888.1">
    <property type="nucleotide sequence ID" value="NZ_JAWJZA010000029.1"/>
</dbReference>
<evidence type="ECO:0000256" key="6">
    <source>
        <dbReference type="SAM" id="MobiDB-lite"/>
    </source>
</evidence>
<feature type="domain" description="Major facilitator superfamily (MFS) profile" evidence="8">
    <location>
        <begin position="45"/>
        <end position="469"/>
    </location>
</feature>
<evidence type="ECO:0000313" key="9">
    <source>
        <dbReference type="EMBL" id="MDV5088318.1"/>
    </source>
</evidence>
<feature type="transmembrane region" description="Helical" evidence="7">
    <location>
        <begin position="380"/>
        <end position="402"/>
    </location>
</feature>